<dbReference type="InterPro" id="IPR036291">
    <property type="entry name" value="NAD(P)-bd_dom_sf"/>
</dbReference>
<name>A0A9W8QI67_AKAMU</name>
<dbReference type="InterPro" id="IPR002347">
    <property type="entry name" value="SDR_fam"/>
</dbReference>
<evidence type="ECO:0000313" key="3">
    <source>
        <dbReference type="Proteomes" id="UP001144673"/>
    </source>
</evidence>
<dbReference type="Gene3D" id="3.40.50.720">
    <property type="entry name" value="NAD(P)-binding Rossmann-like Domain"/>
    <property type="match status" value="1"/>
</dbReference>
<protein>
    <recommendedName>
        <fullName evidence="4">Short chain oxidoreductase</fullName>
    </recommendedName>
</protein>
<evidence type="ECO:0000256" key="1">
    <source>
        <dbReference type="ARBA" id="ARBA00006484"/>
    </source>
</evidence>
<dbReference type="EMBL" id="JAJHUN010000007">
    <property type="protein sequence ID" value="KAJ4155323.1"/>
    <property type="molecule type" value="Genomic_DNA"/>
</dbReference>
<comment type="similarity">
    <text evidence="1">Belongs to the short-chain dehydrogenases/reductases (SDR) family.</text>
</comment>
<dbReference type="PANTHER" id="PTHR43544">
    <property type="entry name" value="SHORT-CHAIN DEHYDROGENASE/REDUCTASE"/>
    <property type="match status" value="1"/>
</dbReference>
<dbReference type="PANTHER" id="PTHR43544:SF36">
    <property type="entry name" value="CHAIN OXIDOREDUCTASE (CSGA), PUTATIVE (AFU_ORTHOLOGUE AFUA_4G00910)-RELATED"/>
    <property type="match status" value="1"/>
</dbReference>
<proteinExistence type="inferred from homology"/>
<sequence length="254" mass="26935">MSTILITGGGRGIGYELAKQLVRLPASEVALVLVTARGPSKLLDGLVAASAGRVLRFHCEATDEQSVQAFAAELDTKLGGKGVDILVNNIGVMPITEGGMHALDAAELLSTFDINVVSAHRMTVAMIPLLQKGSGKKIANVSTPLGSIEYASRYTWLSTPAYKVTKAAMNMMTAQYALDLGKQGFTVVAVSPGWLQTDMGSKDADLDVDTGVSALRNLILSTKEDANGKFFNIHVPGWENAKGPNQYDGAEIPW</sequence>
<dbReference type="Proteomes" id="UP001144673">
    <property type="component" value="Chromosome 6"/>
</dbReference>
<dbReference type="AlphaFoldDB" id="A0A9W8QI67"/>
<accession>A0A9W8QI67</accession>
<dbReference type="SUPFAM" id="SSF51735">
    <property type="entry name" value="NAD(P)-binding Rossmann-fold domains"/>
    <property type="match status" value="1"/>
</dbReference>
<evidence type="ECO:0008006" key="4">
    <source>
        <dbReference type="Google" id="ProtNLM"/>
    </source>
</evidence>
<keyword evidence="3" id="KW-1185">Reference proteome</keyword>
<dbReference type="RefSeq" id="XP_056055447.1">
    <property type="nucleotide sequence ID" value="XM_056198504.1"/>
</dbReference>
<dbReference type="PRINTS" id="PR00081">
    <property type="entry name" value="GDHRDH"/>
</dbReference>
<comment type="caution">
    <text evidence="2">The sequence shown here is derived from an EMBL/GenBank/DDBJ whole genome shotgun (WGS) entry which is preliminary data.</text>
</comment>
<dbReference type="GeneID" id="80887736"/>
<organism evidence="2 3">
    <name type="scientific">Akanthomyces muscarius</name>
    <name type="common">Entomopathogenic fungus</name>
    <name type="synonym">Lecanicillium muscarium</name>
    <dbReference type="NCBI Taxonomy" id="2231603"/>
    <lineage>
        <taxon>Eukaryota</taxon>
        <taxon>Fungi</taxon>
        <taxon>Dikarya</taxon>
        <taxon>Ascomycota</taxon>
        <taxon>Pezizomycotina</taxon>
        <taxon>Sordariomycetes</taxon>
        <taxon>Hypocreomycetidae</taxon>
        <taxon>Hypocreales</taxon>
        <taxon>Cordycipitaceae</taxon>
        <taxon>Akanthomyces</taxon>
    </lineage>
</organism>
<gene>
    <name evidence="2" type="ORF">LMH87_000577</name>
</gene>
<dbReference type="GO" id="GO:0005737">
    <property type="term" value="C:cytoplasm"/>
    <property type="evidence" value="ECO:0007669"/>
    <property type="project" value="TreeGrafter"/>
</dbReference>
<dbReference type="InterPro" id="IPR051468">
    <property type="entry name" value="Fungal_SecMetab_SDRs"/>
</dbReference>
<reference evidence="2" key="1">
    <citation type="journal article" date="2023" name="Access Microbiol">
        <title>De-novo genome assembly for Akanthomyces muscarius, a biocontrol agent of insect agricultural pests.</title>
        <authorList>
            <person name="Erdos Z."/>
            <person name="Studholme D.J."/>
            <person name="Raymond B."/>
            <person name="Sharma M."/>
        </authorList>
    </citation>
    <scope>NUCLEOTIDE SEQUENCE</scope>
    <source>
        <strain evidence="2">Ve6</strain>
    </source>
</reference>
<evidence type="ECO:0000313" key="2">
    <source>
        <dbReference type="EMBL" id="KAJ4155323.1"/>
    </source>
</evidence>
<dbReference type="GO" id="GO:0016491">
    <property type="term" value="F:oxidoreductase activity"/>
    <property type="evidence" value="ECO:0007669"/>
    <property type="project" value="TreeGrafter"/>
</dbReference>
<dbReference type="KEGG" id="amus:LMH87_000577"/>
<dbReference type="Pfam" id="PF00106">
    <property type="entry name" value="adh_short"/>
    <property type="match status" value="1"/>
</dbReference>